<evidence type="ECO:0000256" key="1">
    <source>
        <dbReference type="ARBA" id="ARBA00022679"/>
    </source>
</evidence>
<reference evidence="3" key="1">
    <citation type="journal article" date="2014" name="Int. J. Syst. Evol. Microbiol.">
        <title>Complete genome sequence of Corynebacterium casei LMG S-19264T (=DSM 44701T), isolated from a smear-ripened cheese.</title>
        <authorList>
            <consortium name="US DOE Joint Genome Institute (JGI-PGF)"/>
            <person name="Walter F."/>
            <person name="Albersmeier A."/>
            <person name="Kalinowski J."/>
            <person name="Ruckert C."/>
        </authorList>
    </citation>
    <scope>NUCLEOTIDE SEQUENCE</scope>
    <source>
        <strain evidence="3">CGMCC 1.15794</strain>
    </source>
</reference>
<keyword evidence="1" id="KW-0808">Transferase</keyword>
<dbReference type="GO" id="GO:0016740">
    <property type="term" value="F:transferase activity"/>
    <property type="evidence" value="ECO:0007669"/>
    <property type="project" value="UniProtKB-KW"/>
</dbReference>
<dbReference type="InterPro" id="IPR001451">
    <property type="entry name" value="Hexapep"/>
</dbReference>
<reference evidence="3" key="2">
    <citation type="submission" date="2020-09" db="EMBL/GenBank/DDBJ databases">
        <authorList>
            <person name="Sun Q."/>
            <person name="Zhou Y."/>
        </authorList>
    </citation>
    <scope>NUCLEOTIDE SEQUENCE</scope>
    <source>
        <strain evidence="3">CGMCC 1.15794</strain>
    </source>
</reference>
<dbReference type="Proteomes" id="UP000657592">
    <property type="component" value="Unassembled WGS sequence"/>
</dbReference>
<dbReference type="PANTHER" id="PTHR43300:SF11">
    <property type="entry name" value="ACETYLTRANSFERASE RV3034C-RELATED"/>
    <property type="match status" value="1"/>
</dbReference>
<keyword evidence="4" id="KW-1185">Reference proteome</keyword>
<dbReference type="EMBL" id="BMJY01000016">
    <property type="protein sequence ID" value="GGH49029.1"/>
    <property type="molecule type" value="Genomic_DNA"/>
</dbReference>
<dbReference type="SUPFAM" id="SSF51161">
    <property type="entry name" value="Trimeric LpxA-like enzymes"/>
    <property type="match status" value="1"/>
</dbReference>
<evidence type="ECO:0000256" key="2">
    <source>
        <dbReference type="ARBA" id="ARBA00022737"/>
    </source>
</evidence>
<dbReference type="InterPro" id="IPR050179">
    <property type="entry name" value="Trans_hexapeptide_repeat"/>
</dbReference>
<protein>
    <submittedName>
        <fullName evidence="3">N-acetyltransferase</fullName>
    </submittedName>
</protein>
<gene>
    <name evidence="3" type="ORF">GCM10010921_26930</name>
</gene>
<keyword evidence="2" id="KW-0677">Repeat</keyword>
<accession>A0A917IIB6</accession>
<dbReference type="InterPro" id="IPR011004">
    <property type="entry name" value="Trimer_LpxA-like_sf"/>
</dbReference>
<dbReference type="PROSITE" id="PS00101">
    <property type="entry name" value="HEXAPEP_TRANSFERASES"/>
    <property type="match status" value="1"/>
</dbReference>
<evidence type="ECO:0000313" key="4">
    <source>
        <dbReference type="Proteomes" id="UP000657592"/>
    </source>
</evidence>
<dbReference type="Pfam" id="PF14602">
    <property type="entry name" value="Hexapep_2"/>
    <property type="match status" value="2"/>
</dbReference>
<proteinExistence type="predicted"/>
<dbReference type="Gene3D" id="2.160.10.10">
    <property type="entry name" value="Hexapeptide repeat proteins"/>
    <property type="match status" value="1"/>
</dbReference>
<dbReference type="CDD" id="cd03358">
    <property type="entry name" value="LbH_WxcM_N_like"/>
    <property type="match status" value="1"/>
</dbReference>
<name>A0A917IIB6_9MICO</name>
<organism evidence="3 4">
    <name type="scientific">Microbacterium album</name>
    <dbReference type="NCBI Taxonomy" id="2053191"/>
    <lineage>
        <taxon>Bacteria</taxon>
        <taxon>Bacillati</taxon>
        <taxon>Actinomycetota</taxon>
        <taxon>Actinomycetes</taxon>
        <taxon>Micrococcales</taxon>
        <taxon>Microbacteriaceae</taxon>
        <taxon>Microbacterium</taxon>
    </lineage>
</organism>
<sequence>MAEPRRLATGIRDSRFGEGCLVADHVNIYEAVFGDRCFVGPFVEIQNGVVCGDNVRIQSHTLICEGMTIGDDVFVGHGVMTANARYPRAGAAEWTCEPPRIGDRVAVGSNATILPGVAIGDDAVIGAGAIVSKDVAAGTVIVGRDQVLRAPRPAGART</sequence>
<evidence type="ECO:0000313" key="3">
    <source>
        <dbReference type="EMBL" id="GGH49029.1"/>
    </source>
</evidence>
<dbReference type="InterPro" id="IPR018357">
    <property type="entry name" value="Hexapep_transf_CS"/>
</dbReference>
<dbReference type="PANTHER" id="PTHR43300">
    <property type="entry name" value="ACETYLTRANSFERASE"/>
    <property type="match status" value="1"/>
</dbReference>
<comment type="caution">
    <text evidence="3">The sequence shown here is derived from an EMBL/GenBank/DDBJ whole genome shotgun (WGS) entry which is preliminary data.</text>
</comment>
<dbReference type="AlphaFoldDB" id="A0A917IIB6"/>